<dbReference type="CDD" id="cd00056">
    <property type="entry name" value="ENDO3c"/>
    <property type="match status" value="1"/>
</dbReference>
<dbReference type="SUPFAM" id="SSF48150">
    <property type="entry name" value="DNA-glycosylase"/>
    <property type="match status" value="1"/>
</dbReference>
<dbReference type="GO" id="GO:0006285">
    <property type="term" value="P:base-excision repair, AP site formation"/>
    <property type="evidence" value="ECO:0007669"/>
    <property type="project" value="TreeGrafter"/>
</dbReference>
<reference evidence="4" key="1">
    <citation type="submission" date="2018-05" db="EMBL/GenBank/DDBJ databases">
        <authorList>
            <person name="Lanie J.A."/>
            <person name="Ng W.-L."/>
            <person name="Kazmierczak K.M."/>
            <person name="Andrzejewski T.M."/>
            <person name="Davidsen T.M."/>
            <person name="Wayne K.J."/>
            <person name="Tettelin H."/>
            <person name="Glass J.I."/>
            <person name="Rusch D."/>
            <person name="Podicherti R."/>
            <person name="Tsui H.-C.T."/>
            <person name="Winkler M.E."/>
        </authorList>
    </citation>
    <scope>NUCLEOTIDE SEQUENCE</scope>
</reference>
<name>A0A381WBF9_9ZZZZ</name>
<dbReference type="GO" id="GO:0043916">
    <property type="term" value="F:DNA-7-methylguanine glycosylase activity"/>
    <property type="evidence" value="ECO:0007669"/>
    <property type="project" value="TreeGrafter"/>
</dbReference>
<sequence length="210" mass="24123">MVSNDLNFLEALVYLSKKDKILEKVIKEIKPKEPEKREPNFEALVKIISGQQLSSAAASTIFNRLKEFIGKNKITPQLINNCKPQQILKCGLSNAKTQYILNLSDLFLAEPNILNELKDKESNEIIEGLQKFKGIGIWSASIFALFYLNHPDVFAWGDISIKKSIKLLYEEDKEMNNERIIEITSKWIPYRSTACIVLWKWLDEGAIKFS</sequence>
<dbReference type="InterPro" id="IPR051912">
    <property type="entry name" value="Alkylbase_DNA_Glycosylase/TA"/>
</dbReference>
<dbReference type="Gene3D" id="1.10.1670.40">
    <property type="match status" value="1"/>
</dbReference>
<keyword evidence="1" id="KW-0227">DNA damage</keyword>
<dbReference type="InterPro" id="IPR011257">
    <property type="entry name" value="DNA_glycosylase"/>
</dbReference>
<evidence type="ECO:0000259" key="3">
    <source>
        <dbReference type="SMART" id="SM00478"/>
    </source>
</evidence>
<dbReference type="GO" id="GO:0006307">
    <property type="term" value="P:DNA alkylation repair"/>
    <property type="evidence" value="ECO:0007669"/>
    <property type="project" value="TreeGrafter"/>
</dbReference>
<dbReference type="GO" id="GO:0032131">
    <property type="term" value="F:alkylated DNA binding"/>
    <property type="evidence" value="ECO:0007669"/>
    <property type="project" value="TreeGrafter"/>
</dbReference>
<dbReference type="EMBL" id="UINC01011268">
    <property type="protein sequence ID" value="SVA49804.1"/>
    <property type="molecule type" value="Genomic_DNA"/>
</dbReference>
<dbReference type="GO" id="GO:0008725">
    <property type="term" value="F:DNA-3-methyladenine glycosylase activity"/>
    <property type="evidence" value="ECO:0007669"/>
    <property type="project" value="TreeGrafter"/>
</dbReference>
<evidence type="ECO:0000256" key="2">
    <source>
        <dbReference type="ARBA" id="ARBA00023204"/>
    </source>
</evidence>
<protein>
    <recommendedName>
        <fullName evidence="3">HhH-GPD domain-containing protein</fullName>
    </recommendedName>
</protein>
<evidence type="ECO:0000313" key="4">
    <source>
        <dbReference type="EMBL" id="SVA49804.1"/>
    </source>
</evidence>
<evidence type="ECO:0000256" key="1">
    <source>
        <dbReference type="ARBA" id="ARBA00022763"/>
    </source>
</evidence>
<proteinExistence type="predicted"/>
<keyword evidence="2" id="KW-0234">DNA repair</keyword>
<feature type="domain" description="HhH-GPD" evidence="3">
    <location>
        <begin position="49"/>
        <end position="207"/>
    </location>
</feature>
<accession>A0A381WBF9</accession>
<organism evidence="4">
    <name type="scientific">marine metagenome</name>
    <dbReference type="NCBI Taxonomy" id="408172"/>
    <lineage>
        <taxon>unclassified sequences</taxon>
        <taxon>metagenomes</taxon>
        <taxon>ecological metagenomes</taxon>
    </lineage>
</organism>
<dbReference type="SMART" id="SM00478">
    <property type="entry name" value="ENDO3c"/>
    <property type="match status" value="1"/>
</dbReference>
<dbReference type="PANTHER" id="PTHR43003:SF5">
    <property type="entry name" value="DNA-3-METHYLADENINE GLYCOSYLASE"/>
    <property type="match status" value="1"/>
</dbReference>
<dbReference type="Gene3D" id="1.10.340.30">
    <property type="entry name" value="Hypothetical protein, domain 2"/>
    <property type="match status" value="1"/>
</dbReference>
<dbReference type="GO" id="GO:0005737">
    <property type="term" value="C:cytoplasm"/>
    <property type="evidence" value="ECO:0007669"/>
    <property type="project" value="TreeGrafter"/>
</dbReference>
<gene>
    <name evidence="4" type="ORF">METZ01_LOCUS102658</name>
</gene>
<dbReference type="InterPro" id="IPR003265">
    <property type="entry name" value="HhH-GPD_domain"/>
</dbReference>
<dbReference type="GO" id="GO:0032993">
    <property type="term" value="C:protein-DNA complex"/>
    <property type="evidence" value="ECO:0007669"/>
    <property type="project" value="TreeGrafter"/>
</dbReference>
<dbReference type="PANTHER" id="PTHR43003">
    <property type="entry name" value="DNA-3-METHYLADENINE GLYCOSYLASE"/>
    <property type="match status" value="1"/>
</dbReference>
<dbReference type="AlphaFoldDB" id="A0A381WBF9"/>
<dbReference type="Pfam" id="PF00730">
    <property type="entry name" value="HhH-GPD"/>
    <property type="match status" value="1"/>
</dbReference>